<dbReference type="InterPro" id="IPR050509">
    <property type="entry name" value="CoA-transferase_III"/>
</dbReference>
<dbReference type="PANTHER" id="PTHR48228:SF5">
    <property type="entry name" value="ALPHA-METHYLACYL-COA RACEMASE"/>
    <property type="match status" value="1"/>
</dbReference>
<evidence type="ECO:0000313" key="3">
    <source>
        <dbReference type="Proteomes" id="UP000272400"/>
    </source>
</evidence>
<dbReference type="GO" id="GO:0016853">
    <property type="term" value="F:isomerase activity"/>
    <property type="evidence" value="ECO:0007669"/>
    <property type="project" value="UniProtKB-KW"/>
</dbReference>
<dbReference type="Gene3D" id="3.30.1540.10">
    <property type="entry name" value="formyl-coa transferase, domain 3"/>
    <property type="match status" value="1"/>
</dbReference>
<protein>
    <submittedName>
        <fullName evidence="2">2-methylfumaryl-CoA isomerase</fullName>
    </submittedName>
</protein>
<keyword evidence="2" id="KW-0413">Isomerase</keyword>
<dbReference type="Proteomes" id="UP000272400">
    <property type="component" value="Unassembled WGS sequence"/>
</dbReference>
<comment type="caution">
    <text evidence="2">The sequence shown here is derived from an EMBL/GenBank/DDBJ whole genome shotgun (WGS) entry which is preliminary data.</text>
</comment>
<dbReference type="SUPFAM" id="SSF89796">
    <property type="entry name" value="CoA-transferase family III (CaiB/BaiF)"/>
    <property type="match status" value="1"/>
</dbReference>
<accession>A0A3N1D652</accession>
<evidence type="ECO:0000313" key="2">
    <source>
        <dbReference type="EMBL" id="ROO88936.1"/>
    </source>
</evidence>
<feature type="compositionally biased region" description="Basic and acidic residues" evidence="1">
    <location>
        <begin position="337"/>
        <end position="347"/>
    </location>
</feature>
<proteinExistence type="predicted"/>
<name>A0A3N1D652_9ACTN</name>
<gene>
    <name evidence="2" type="ORF">EDD29_6621</name>
</gene>
<dbReference type="InterPro" id="IPR044855">
    <property type="entry name" value="CoA-Trfase_III_dom3_sf"/>
</dbReference>
<feature type="region of interest" description="Disordered" evidence="1">
    <location>
        <begin position="331"/>
        <end position="350"/>
    </location>
</feature>
<dbReference type="Gene3D" id="3.40.50.10540">
    <property type="entry name" value="Crotonobetainyl-coa:carnitine coa-transferase, domain 1"/>
    <property type="match status" value="1"/>
</dbReference>
<dbReference type="RefSeq" id="WP_246053117.1">
    <property type="nucleotide sequence ID" value="NZ_RJKE01000001.1"/>
</dbReference>
<sequence>MLSGLRVLEISSFVAAPLGGMTLAQLGADVVRVDPIGGATDTTRWPVTEEGASIYWTSLNKGKRSVMVDQRTPEGRDLVLRLAAQAGVVLANTPKPAYEDLAAARPGLIHVLVQGYPDGRPAVDYTVNAETGFPLITGLGDAPVNHVLPAWDVACGLYAAVAILAADHHRLRTGEGRSVKIALSDVALATAGNLGFLGEAELNGVDRPRIGNHLFGGFARDFAVRDGRFMIVTLSRRHLDDLGRATGATEKIAELEKLVGADFSDDGDRYRHRESLAALLEPWFAGRTAAEAAETLARTSVLWSKYGTFRDLVARDHALLAEIDQPGIGRLRAPRTPIRDGAPREPRPAPVLGADAVDVFGTLGLTPGDVAGLRAKGIVG</sequence>
<dbReference type="Pfam" id="PF02515">
    <property type="entry name" value="CoA_transf_3"/>
    <property type="match status" value="1"/>
</dbReference>
<dbReference type="EMBL" id="RJKE01000001">
    <property type="protein sequence ID" value="ROO88936.1"/>
    <property type="molecule type" value="Genomic_DNA"/>
</dbReference>
<dbReference type="InterPro" id="IPR003673">
    <property type="entry name" value="CoA-Trfase_fam_III"/>
</dbReference>
<reference evidence="2 3" key="1">
    <citation type="submission" date="2018-11" db="EMBL/GenBank/DDBJ databases">
        <title>Sequencing the genomes of 1000 actinobacteria strains.</title>
        <authorList>
            <person name="Klenk H.-P."/>
        </authorList>
    </citation>
    <scope>NUCLEOTIDE SEQUENCE [LARGE SCALE GENOMIC DNA]</scope>
    <source>
        <strain evidence="2 3">DSM 44254</strain>
    </source>
</reference>
<dbReference type="InterPro" id="IPR023606">
    <property type="entry name" value="CoA-Trfase_III_dom_1_sf"/>
</dbReference>
<keyword evidence="3" id="KW-1185">Reference proteome</keyword>
<evidence type="ECO:0000256" key="1">
    <source>
        <dbReference type="SAM" id="MobiDB-lite"/>
    </source>
</evidence>
<dbReference type="AlphaFoldDB" id="A0A3N1D652"/>
<organism evidence="2 3">
    <name type="scientific">Actinocorallia herbida</name>
    <dbReference type="NCBI Taxonomy" id="58109"/>
    <lineage>
        <taxon>Bacteria</taxon>
        <taxon>Bacillati</taxon>
        <taxon>Actinomycetota</taxon>
        <taxon>Actinomycetes</taxon>
        <taxon>Streptosporangiales</taxon>
        <taxon>Thermomonosporaceae</taxon>
        <taxon>Actinocorallia</taxon>
    </lineage>
</organism>
<dbReference type="PANTHER" id="PTHR48228">
    <property type="entry name" value="SUCCINYL-COA--D-CITRAMALATE COA-TRANSFERASE"/>
    <property type="match status" value="1"/>
</dbReference>